<dbReference type="OMA" id="SKMLMKN"/>
<feature type="region of interest" description="Disordered" evidence="1">
    <location>
        <begin position="44"/>
        <end position="64"/>
    </location>
</feature>
<dbReference type="InterPro" id="IPR029058">
    <property type="entry name" value="AB_hydrolase_fold"/>
</dbReference>
<protein>
    <submittedName>
        <fullName evidence="3">Uncharacterized protein</fullName>
    </submittedName>
</protein>
<dbReference type="EMBL" id="DF236993">
    <property type="protein sequence ID" value="GAQ80011.1"/>
    <property type="molecule type" value="Genomic_DNA"/>
</dbReference>
<dbReference type="OrthoDB" id="10022521at2759"/>
<dbReference type="SUPFAM" id="SSF53474">
    <property type="entry name" value="alpha/beta-Hydrolases"/>
    <property type="match status" value="1"/>
</dbReference>
<evidence type="ECO:0000256" key="1">
    <source>
        <dbReference type="SAM" id="MobiDB-lite"/>
    </source>
</evidence>
<feature type="compositionally biased region" description="Polar residues" evidence="1">
    <location>
        <begin position="44"/>
        <end position="56"/>
    </location>
</feature>
<reference evidence="3 4" key="1">
    <citation type="journal article" date="2014" name="Nat. Commun.">
        <title>Klebsormidium flaccidum genome reveals primary factors for plant terrestrial adaptation.</title>
        <authorList>
            <person name="Hori K."/>
            <person name="Maruyama F."/>
            <person name="Fujisawa T."/>
            <person name="Togashi T."/>
            <person name="Yamamoto N."/>
            <person name="Seo M."/>
            <person name="Sato S."/>
            <person name="Yamada T."/>
            <person name="Mori H."/>
            <person name="Tajima N."/>
            <person name="Moriyama T."/>
            <person name="Ikeuchi M."/>
            <person name="Watanabe M."/>
            <person name="Wada H."/>
            <person name="Kobayashi K."/>
            <person name="Saito M."/>
            <person name="Masuda T."/>
            <person name="Sasaki-Sekimoto Y."/>
            <person name="Mashiguchi K."/>
            <person name="Awai K."/>
            <person name="Shimojima M."/>
            <person name="Masuda S."/>
            <person name="Iwai M."/>
            <person name="Nobusawa T."/>
            <person name="Narise T."/>
            <person name="Kondo S."/>
            <person name="Saito H."/>
            <person name="Sato R."/>
            <person name="Murakawa M."/>
            <person name="Ihara Y."/>
            <person name="Oshima-Yamada Y."/>
            <person name="Ohtaka K."/>
            <person name="Satoh M."/>
            <person name="Sonobe K."/>
            <person name="Ishii M."/>
            <person name="Ohtani R."/>
            <person name="Kanamori-Sato M."/>
            <person name="Honoki R."/>
            <person name="Miyazaki D."/>
            <person name="Mochizuki H."/>
            <person name="Umetsu J."/>
            <person name="Higashi K."/>
            <person name="Shibata D."/>
            <person name="Kamiya Y."/>
            <person name="Sato N."/>
            <person name="Nakamura Y."/>
            <person name="Tabata S."/>
            <person name="Ida S."/>
            <person name="Kurokawa K."/>
            <person name="Ohta H."/>
        </authorList>
    </citation>
    <scope>NUCLEOTIDE SEQUENCE [LARGE SCALE GENOMIC DNA]</scope>
    <source>
        <strain evidence="3 4">NIES-2285</strain>
    </source>
</reference>
<dbReference type="AlphaFoldDB" id="A0A1Y1HSN8"/>
<proteinExistence type="predicted"/>
<dbReference type="Proteomes" id="UP000054558">
    <property type="component" value="Unassembled WGS sequence"/>
</dbReference>
<keyword evidence="4" id="KW-1185">Reference proteome</keyword>
<sequence>MDLRQASRRRGIGIVCFLFLVTFAIAFLRPKRIATVASSKGAQDSQGRTIQVPQNLKDQKAGPDSHFERLHGADVVWQVPVNPRAVLFLACGCSHTALDFWEPSEGCPTCRGFPEDYTLKQAAIERGYAVVGVSSQETCWDSNFPPQDSLDAPLVKKAIDDVIKREALQELPRFALGASSGGYFITTLAHIVEFDALAVYIAAGVRGALREPLASGKPYPPTLFVHMPRDDRTAGAVKTAIEELREVGSEAAELRCPPLRMTPGFLAERIRGLDRATSEKVFVSFRNGGFLDKDAFLVENPRRSAWSSLLTSAGPEVEKFTEHIAEELNVLYGWHELTSLKASETFDWFENQCTKNGQLVKGRCREFDADLADARR</sequence>
<gene>
    <name evidence="3" type="ORF">KFL_000440130</name>
</gene>
<evidence type="ECO:0000313" key="3">
    <source>
        <dbReference type="EMBL" id="GAQ80011.1"/>
    </source>
</evidence>
<dbReference type="Gene3D" id="3.40.50.1820">
    <property type="entry name" value="alpha/beta hydrolase"/>
    <property type="match status" value="1"/>
</dbReference>
<name>A0A1Y1HSN8_KLENI</name>
<keyword evidence="2" id="KW-0812">Transmembrane</keyword>
<keyword evidence="2" id="KW-1133">Transmembrane helix</keyword>
<feature type="transmembrane region" description="Helical" evidence="2">
    <location>
        <begin position="12"/>
        <end position="28"/>
    </location>
</feature>
<evidence type="ECO:0000313" key="4">
    <source>
        <dbReference type="Proteomes" id="UP000054558"/>
    </source>
</evidence>
<dbReference type="PANTHER" id="PTHR35128">
    <property type="entry name" value="SECRETION-REGULATING GUANINE NUCLEOTIDE EXCHANGE FACTOR"/>
    <property type="match status" value="1"/>
</dbReference>
<evidence type="ECO:0000256" key="2">
    <source>
        <dbReference type="SAM" id="Phobius"/>
    </source>
</evidence>
<organism evidence="3 4">
    <name type="scientific">Klebsormidium nitens</name>
    <name type="common">Green alga</name>
    <name type="synonym">Ulothrix nitens</name>
    <dbReference type="NCBI Taxonomy" id="105231"/>
    <lineage>
        <taxon>Eukaryota</taxon>
        <taxon>Viridiplantae</taxon>
        <taxon>Streptophyta</taxon>
        <taxon>Klebsormidiophyceae</taxon>
        <taxon>Klebsormidiales</taxon>
        <taxon>Klebsormidiaceae</taxon>
        <taxon>Klebsormidium</taxon>
    </lineage>
</organism>
<keyword evidence="2" id="KW-0472">Membrane</keyword>
<dbReference type="PANTHER" id="PTHR35128:SF1">
    <property type="entry name" value="SECRETION-REGULATING GUANINE NUCLEOTIDE EXCHANGE FACTOR"/>
    <property type="match status" value="1"/>
</dbReference>
<accession>A0A1Y1HSN8</accession>